<dbReference type="InterPro" id="IPR002500">
    <property type="entry name" value="PAPS_reduct_dom"/>
</dbReference>
<dbReference type="PANTHER" id="PTHR43196:SF2">
    <property type="entry name" value="PHOSPHOADENOSINE PHOSPHOSULFATE REDUCTASE"/>
    <property type="match status" value="1"/>
</dbReference>
<accession>A0A0F9CJF0</accession>
<dbReference type="Pfam" id="PF01507">
    <property type="entry name" value="PAPS_reduct"/>
    <property type="match status" value="2"/>
</dbReference>
<gene>
    <name evidence="2" type="ORF">LCGC14_2315630</name>
</gene>
<dbReference type="GO" id="GO:0003824">
    <property type="term" value="F:catalytic activity"/>
    <property type="evidence" value="ECO:0007669"/>
    <property type="project" value="InterPro"/>
</dbReference>
<sequence length="303" mass="35479">MIDYATLQFRQALPLWMKVEYTKKRIRDWYDSYNGDVYIAFSGGKDSTVLLHIVRSLYPYVPAVFVDTGLEYPEIREFVRGVDNVVWLCPMKTFKQVIERYGYPVISKKVSMGLDRYRNTKSPKQRHLRLYGGVNPTSGKKQYRTIPKKWHFLTGAPFDCSDRCCAILKKAPFVKYEKLTGNKPFIGTMACDSNVRQQDYLKSGCNAYSNNKPRSTPMAFWLEQDVWDYIDQNDVSYSDIYKMGYRRTGCMFCMFGVNREAEPNRFQMMERTHPAQYTYCMDRLGLRRVLGFLGVSVTTEIRE</sequence>
<proteinExistence type="predicted"/>
<dbReference type="Gene3D" id="3.40.50.620">
    <property type="entry name" value="HUPs"/>
    <property type="match status" value="1"/>
</dbReference>
<comment type="caution">
    <text evidence="2">The sequence shown here is derived from an EMBL/GenBank/DDBJ whole genome shotgun (WGS) entry which is preliminary data.</text>
</comment>
<dbReference type="SUPFAM" id="SSF52402">
    <property type="entry name" value="Adenine nucleotide alpha hydrolases-like"/>
    <property type="match status" value="1"/>
</dbReference>
<evidence type="ECO:0000313" key="2">
    <source>
        <dbReference type="EMBL" id="KKL49423.1"/>
    </source>
</evidence>
<protein>
    <recommendedName>
        <fullName evidence="1">Phosphoadenosine phosphosulphate reductase domain-containing protein</fullName>
    </recommendedName>
</protein>
<organism evidence="2">
    <name type="scientific">marine sediment metagenome</name>
    <dbReference type="NCBI Taxonomy" id="412755"/>
    <lineage>
        <taxon>unclassified sequences</taxon>
        <taxon>metagenomes</taxon>
        <taxon>ecological metagenomes</taxon>
    </lineage>
</organism>
<evidence type="ECO:0000259" key="1">
    <source>
        <dbReference type="Pfam" id="PF01507"/>
    </source>
</evidence>
<dbReference type="EMBL" id="LAZR01032962">
    <property type="protein sequence ID" value="KKL49423.1"/>
    <property type="molecule type" value="Genomic_DNA"/>
</dbReference>
<feature type="domain" description="Phosphoadenosine phosphosulphate reductase" evidence="1">
    <location>
        <begin position="152"/>
        <end position="253"/>
    </location>
</feature>
<dbReference type="PANTHER" id="PTHR43196">
    <property type="entry name" value="SULFATE ADENYLYLTRANSFERASE SUBUNIT 2"/>
    <property type="match status" value="1"/>
</dbReference>
<dbReference type="InterPro" id="IPR014729">
    <property type="entry name" value="Rossmann-like_a/b/a_fold"/>
</dbReference>
<feature type="domain" description="Phosphoadenosine phosphosulphate reductase" evidence="1">
    <location>
        <begin position="38"/>
        <end position="89"/>
    </location>
</feature>
<dbReference type="AlphaFoldDB" id="A0A0F9CJF0"/>
<reference evidence="2" key="1">
    <citation type="journal article" date="2015" name="Nature">
        <title>Complex archaea that bridge the gap between prokaryotes and eukaryotes.</title>
        <authorList>
            <person name="Spang A."/>
            <person name="Saw J.H."/>
            <person name="Jorgensen S.L."/>
            <person name="Zaremba-Niedzwiedzka K."/>
            <person name="Martijn J."/>
            <person name="Lind A.E."/>
            <person name="van Eijk R."/>
            <person name="Schleper C."/>
            <person name="Guy L."/>
            <person name="Ettema T.J."/>
        </authorList>
    </citation>
    <scope>NUCLEOTIDE SEQUENCE</scope>
</reference>
<dbReference type="InterPro" id="IPR050128">
    <property type="entry name" value="Sulfate_adenylyltrnsfr_sub2"/>
</dbReference>
<name>A0A0F9CJF0_9ZZZZ</name>